<proteinExistence type="predicted"/>
<feature type="region of interest" description="Disordered" evidence="6">
    <location>
        <begin position="487"/>
        <end position="538"/>
    </location>
</feature>
<feature type="compositionally biased region" description="Low complexity" evidence="6">
    <location>
        <begin position="343"/>
        <end position="375"/>
    </location>
</feature>
<dbReference type="InterPro" id="IPR000719">
    <property type="entry name" value="Prot_kinase_dom"/>
</dbReference>
<dbReference type="STRING" id="953739.SVEN_2741"/>
<sequence length="671" mass="69102">MRSAAGRAPVARRRSGEILIGTGIDDVFTPLGPDDPREVAGYRLVAKLGAGGMGTVYLSHTRGGQPVALKLILREYGQDPEFRRRFEQEVQAARRVQGYHLVPVVDHDTSGPSPWLASAFVPGVTLHEALGSLGPLPLSTVFPLIGCAARALTSIHAAGVVHRDLKPANIMLAPTGPYVIDFGIARAADATQITRSGRIIGTPQFMSPEHALGEPVTPATDVFSLGLIAAVASTGRHPYGEGGAFTVGTRIANTAMRPPDLDGYPTELRPLLDRCLTPEPADRITPAELADWCERVADRPSTALGDWLPAPVAAAVDRRVRAAAGPPRPDTGDDPAAEPTMPPRATGPGTTGATAGTGTAQVASDTTPPLRTAPTTPLPPHRPPTSTVTAPPPTGQGPAATAPTPHGQSPASGPPSTGHGTPPPSAASGPPSSGYGPGSGPAPAYGPPPAAPDGARPPAARRQTRIAVAVTVAVLLVAGTWRVAQSFGDGGGDDARNAGGSTPGADRTAGPSKDGPSPADQATTAPKTTPPPDDAGYTLVFKDRPFALRAPAEPGIAGADLDVPQLRGTGDYMRSASEVVMSEVSGGRWEFPNGMGISSGKSARQCLEGSQGNVLPQDIDADQLQEEIPVGTLLCAKTNENRLALLEITKITKNAGNDLPSYFTKLTVWKK</sequence>
<dbReference type="PROSITE" id="PS50011">
    <property type="entry name" value="PROTEIN_KINASE_DOM"/>
    <property type="match status" value="1"/>
</dbReference>
<evidence type="ECO:0000259" key="7">
    <source>
        <dbReference type="PROSITE" id="PS50011"/>
    </source>
</evidence>
<dbReference type="Gene3D" id="3.30.200.20">
    <property type="entry name" value="Phosphorylase Kinase, domain 1"/>
    <property type="match status" value="1"/>
</dbReference>
<feature type="compositionally biased region" description="Low complexity" evidence="6">
    <location>
        <begin position="452"/>
        <end position="462"/>
    </location>
</feature>
<accession>F2R506</accession>
<feature type="compositionally biased region" description="Low complexity" evidence="6">
    <location>
        <begin position="518"/>
        <end position="527"/>
    </location>
</feature>
<dbReference type="Gene3D" id="1.10.510.10">
    <property type="entry name" value="Transferase(Phosphotransferase) domain 1"/>
    <property type="match status" value="1"/>
</dbReference>
<dbReference type="Proteomes" id="UP000006854">
    <property type="component" value="Chromosome"/>
</dbReference>
<keyword evidence="9" id="KW-1185">Reference proteome</keyword>
<dbReference type="InterPro" id="IPR008271">
    <property type="entry name" value="Ser/Thr_kinase_AS"/>
</dbReference>
<reference evidence="8 9" key="1">
    <citation type="journal article" date="2011" name="BMC Genomics">
        <title>Genome-wide analysis of the role of GlnR in Streptomyces venezuelae provides new insights into global nitrogen regulation in actinomycetes.</title>
        <authorList>
            <person name="Pullan S.T."/>
            <person name="Bibb M.J."/>
            <person name="Merrick M."/>
        </authorList>
    </citation>
    <scope>NUCLEOTIDE SEQUENCE [LARGE SCALE GENOMIC DNA]</scope>
    <source>
        <strain evidence="8">ATCC 10712</strain>
    </source>
</reference>
<dbReference type="KEGG" id="sve:SVEN_2741"/>
<keyword evidence="1" id="KW-0808">Transferase</keyword>
<dbReference type="HOGENOM" id="CLU_000288_135_1_11"/>
<dbReference type="InterPro" id="IPR017441">
    <property type="entry name" value="Protein_kinase_ATP_BS"/>
</dbReference>
<keyword evidence="4 5" id="KW-0067">ATP-binding</keyword>
<feature type="binding site" evidence="5">
    <location>
        <position position="70"/>
    </location>
    <ligand>
        <name>ATP</name>
        <dbReference type="ChEBI" id="CHEBI:30616"/>
    </ligand>
</feature>
<name>F2R506_STRVP</name>
<dbReference type="PANTHER" id="PTHR43289:SF34">
    <property type="entry name" value="SERINE_THREONINE-PROTEIN KINASE YBDM-RELATED"/>
    <property type="match status" value="1"/>
</dbReference>
<dbReference type="eggNOG" id="COG0515">
    <property type="taxonomic scope" value="Bacteria"/>
</dbReference>
<evidence type="ECO:0000256" key="2">
    <source>
        <dbReference type="ARBA" id="ARBA00022741"/>
    </source>
</evidence>
<dbReference type="InterPro" id="IPR011009">
    <property type="entry name" value="Kinase-like_dom_sf"/>
</dbReference>
<dbReference type="EMBL" id="FR845719">
    <property type="protein sequence ID" value="CCA56027.1"/>
    <property type="molecule type" value="Genomic_DNA"/>
</dbReference>
<protein>
    <recommendedName>
        <fullName evidence="7">Protein kinase domain-containing protein</fullName>
    </recommendedName>
</protein>
<evidence type="ECO:0000313" key="8">
    <source>
        <dbReference type="EMBL" id="CCA56027.1"/>
    </source>
</evidence>
<dbReference type="SMART" id="SM00220">
    <property type="entry name" value="S_TKc"/>
    <property type="match status" value="1"/>
</dbReference>
<dbReference type="AlphaFoldDB" id="F2R506"/>
<dbReference type="GO" id="GO:0004674">
    <property type="term" value="F:protein serine/threonine kinase activity"/>
    <property type="evidence" value="ECO:0007669"/>
    <property type="project" value="TreeGrafter"/>
</dbReference>
<organism evidence="8 9">
    <name type="scientific">Streptomyces venezuelae (strain ATCC 10712 / CBS 650.69 / DSM 40230 / JCM 4526 / NBRC 13096 / PD 04745)</name>
    <dbReference type="NCBI Taxonomy" id="953739"/>
    <lineage>
        <taxon>Bacteria</taxon>
        <taxon>Bacillati</taxon>
        <taxon>Actinomycetota</taxon>
        <taxon>Actinomycetes</taxon>
        <taxon>Kitasatosporales</taxon>
        <taxon>Streptomycetaceae</taxon>
        <taxon>Streptomyces</taxon>
    </lineage>
</organism>
<feature type="compositionally biased region" description="Low complexity" evidence="6">
    <location>
        <begin position="396"/>
        <end position="434"/>
    </location>
</feature>
<evidence type="ECO:0000256" key="4">
    <source>
        <dbReference type="ARBA" id="ARBA00022840"/>
    </source>
</evidence>
<gene>
    <name evidence="8" type="ordered locus">SVEN_2741</name>
</gene>
<evidence type="ECO:0000256" key="3">
    <source>
        <dbReference type="ARBA" id="ARBA00022777"/>
    </source>
</evidence>
<dbReference type="Pfam" id="PF00069">
    <property type="entry name" value="Pkinase"/>
    <property type="match status" value="1"/>
</dbReference>
<dbReference type="SUPFAM" id="SSF56112">
    <property type="entry name" value="Protein kinase-like (PK-like)"/>
    <property type="match status" value="1"/>
</dbReference>
<evidence type="ECO:0000256" key="5">
    <source>
        <dbReference type="PROSITE-ProRule" id="PRU10141"/>
    </source>
</evidence>
<dbReference type="CDD" id="cd14014">
    <property type="entry name" value="STKc_PknB_like"/>
    <property type="match status" value="1"/>
</dbReference>
<dbReference type="PANTHER" id="PTHR43289">
    <property type="entry name" value="MITOGEN-ACTIVATED PROTEIN KINASE KINASE KINASE 20-RELATED"/>
    <property type="match status" value="1"/>
</dbReference>
<dbReference type="RefSeq" id="WP_015033945.1">
    <property type="nucleotide sequence ID" value="NC_018750.1"/>
</dbReference>
<dbReference type="GO" id="GO:0005524">
    <property type="term" value="F:ATP binding"/>
    <property type="evidence" value="ECO:0007669"/>
    <property type="project" value="UniProtKB-UniRule"/>
</dbReference>
<dbReference type="PROSITE" id="PS00108">
    <property type="entry name" value="PROTEIN_KINASE_ST"/>
    <property type="match status" value="1"/>
</dbReference>
<evidence type="ECO:0000256" key="6">
    <source>
        <dbReference type="SAM" id="MobiDB-lite"/>
    </source>
</evidence>
<dbReference type="PROSITE" id="PS00107">
    <property type="entry name" value="PROTEIN_KINASE_ATP"/>
    <property type="match status" value="1"/>
</dbReference>
<evidence type="ECO:0000256" key="1">
    <source>
        <dbReference type="ARBA" id="ARBA00022679"/>
    </source>
</evidence>
<keyword evidence="3" id="KW-0418">Kinase</keyword>
<feature type="domain" description="Protein kinase" evidence="7">
    <location>
        <begin position="42"/>
        <end position="308"/>
    </location>
</feature>
<feature type="region of interest" description="Disordered" evidence="6">
    <location>
        <begin position="323"/>
        <end position="462"/>
    </location>
</feature>
<dbReference type="PATRIC" id="fig|953739.5.peg.4932"/>
<keyword evidence="2 5" id="KW-0547">Nucleotide-binding</keyword>
<evidence type="ECO:0000313" key="9">
    <source>
        <dbReference type="Proteomes" id="UP000006854"/>
    </source>
</evidence>